<dbReference type="RefSeq" id="XP_056864615.1">
    <property type="nucleotide sequence ID" value="XM_057008635.1"/>
</dbReference>
<dbReference type="Proteomes" id="UP000504610">
    <property type="component" value="Chromosome 4"/>
</dbReference>
<feature type="region of interest" description="Disordered" evidence="1">
    <location>
        <begin position="1"/>
        <end position="33"/>
    </location>
</feature>
<dbReference type="GeneID" id="108855253"/>
<evidence type="ECO:0000313" key="2">
    <source>
        <dbReference type="Proteomes" id="UP000504610"/>
    </source>
</evidence>
<evidence type="ECO:0000256" key="1">
    <source>
        <dbReference type="SAM" id="MobiDB-lite"/>
    </source>
</evidence>
<reference evidence="2" key="1">
    <citation type="journal article" date="2019" name="Database">
        <title>The radish genome database (RadishGD): an integrated information resource for radish genomics.</title>
        <authorList>
            <person name="Yu H.J."/>
            <person name="Baek S."/>
            <person name="Lee Y.J."/>
            <person name="Cho A."/>
            <person name="Mun J.H."/>
        </authorList>
    </citation>
    <scope>NUCLEOTIDE SEQUENCE [LARGE SCALE GENOMIC DNA]</scope>
    <source>
        <strain evidence="2">cv. WK10039</strain>
    </source>
</reference>
<organism evidence="2 3">
    <name type="scientific">Raphanus sativus</name>
    <name type="common">Radish</name>
    <name type="synonym">Raphanus raphanistrum var. sativus</name>
    <dbReference type="NCBI Taxonomy" id="3726"/>
    <lineage>
        <taxon>Eukaryota</taxon>
        <taxon>Viridiplantae</taxon>
        <taxon>Streptophyta</taxon>
        <taxon>Embryophyta</taxon>
        <taxon>Tracheophyta</taxon>
        <taxon>Spermatophyta</taxon>
        <taxon>Magnoliopsida</taxon>
        <taxon>eudicotyledons</taxon>
        <taxon>Gunneridae</taxon>
        <taxon>Pentapetalae</taxon>
        <taxon>rosids</taxon>
        <taxon>malvids</taxon>
        <taxon>Brassicales</taxon>
        <taxon>Brassicaceae</taxon>
        <taxon>Brassiceae</taxon>
        <taxon>Raphanus</taxon>
    </lineage>
</organism>
<protein>
    <submittedName>
        <fullName evidence="3">Uncharacterized protein LOC108855253 isoform X2</fullName>
    </submittedName>
</protein>
<name>A0A9W3DLF5_RAPSA</name>
<accession>A0A9W3DLF5</accession>
<sequence>MRDLSASGDGDEYNPADPPPPSKCACSASGESKNVRRGGELMGVDMLLVDSQEEHDCCHSFEDVHDPFRNRGWSVTNPDLIDKAHAIFLKDWVHKSLIDTTEMTNAAIVSLEKRMGAKIATLQLVNMEKYNYLTVDFFKKLLQF</sequence>
<proteinExistence type="predicted"/>
<gene>
    <name evidence="3" type="primary">LOC108855253</name>
</gene>
<reference evidence="3" key="2">
    <citation type="submission" date="2025-08" db="UniProtKB">
        <authorList>
            <consortium name="RefSeq"/>
        </authorList>
    </citation>
    <scope>IDENTIFICATION</scope>
    <source>
        <tissue evidence="3">Leaf</tissue>
    </source>
</reference>
<keyword evidence="2" id="KW-1185">Reference proteome</keyword>
<evidence type="ECO:0000313" key="3">
    <source>
        <dbReference type="RefSeq" id="XP_056864615.1"/>
    </source>
</evidence>
<dbReference type="AlphaFoldDB" id="A0A9W3DLF5"/>